<sequence length="70" mass="7884">MSQSDPARQRFIVLQLLRLSGAFFALLGLLVVARRVDMPMVAGYVFLIVGFIDLFVVPLLLARRWKSPPP</sequence>
<reference evidence="2 3" key="1">
    <citation type="submission" date="2017-11" db="EMBL/GenBank/DDBJ databases">
        <title>Genomic Encyclopedia of Type Strains, Phase III (KMG-III): the genomes of soil and plant-associated and newly described type strains.</title>
        <authorList>
            <person name="Whitman W."/>
        </authorList>
    </citation>
    <scope>NUCLEOTIDE SEQUENCE [LARGE SCALE GENOMIC DNA]</scope>
    <source>
        <strain evidence="2 3">CGMCC 1.12274</strain>
    </source>
</reference>
<feature type="transmembrane region" description="Helical" evidence="1">
    <location>
        <begin position="12"/>
        <end position="32"/>
    </location>
</feature>
<dbReference type="AlphaFoldDB" id="A0A2N0HKK4"/>
<comment type="caution">
    <text evidence="2">The sequence shown here is derived from an EMBL/GenBank/DDBJ whole genome shotgun (WGS) entry which is preliminary data.</text>
</comment>
<name>A0A2N0HKK4_9SPHN</name>
<protein>
    <submittedName>
        <fullName evidence="2">Uncharacterized protein</fullName>
    </submittedName>
</protein>
<organism evidence="2 3">
    <name type="scientific">Novosphingobium kunmingense</name>
    <dbReference type="NCBI Taxonomy" id="1211806"/>
    <lineage>
        <taxon>Bacteria</taxon>
        <taxon>Pseudomonadati</taxon>
        <taxon>Pseudomonadota</taxon>
        <taxon>Alphaproteobacteria</taxon>
        <taxon>Sphingomonadales</taxon>
        <taxon>Sphingomonadaceae</taxon>
        <taxon>Novosphingobium</taxon>
    </lineage>
</organism>
<keyword evidence="1" id="KW-0812">Transmembrane</keyword>
<proteinExistence type="predicted"/>
<dbReference type="RefSeq" id="WP_100866944.1">
    <property type="nucleotide sequence ID" value="NZ_PHUF01000003.1"/>
</dbReference>
<keyword evidence="3" id="KW-1185">Reference proteome</keyword>
<dbReference type="EMBL" id="PHUF01000003">
    <property type="protein sequence ID" value="PKB19484.1"/>
    <property type="molecule type" value="Genomic_DNA"/>
</dbReference>
<dbReference type="Proteomes" id="UP000232587">
    <property type="component" value="Unassembled WGS sequence"/>
</dbReference>
<accession>A0A2N0HKK4</accession>
<keyword evidence="1" id="KW-1133">Transmembrane helix</keyword>
<evidence type="ECO:0000313" key="3">
    <source>
        <dbReference type="Proteomes" id="UP000232587"/>
    </source>
</evidence>
<keyword evidence="1" id="KW-0472">Membrane</keyword>
<feature type="transmembrane region" description="Helical" evidence="1">
    <location>
        <begin position="44"/>
        <end position="62"/>
    </location>
</feature>
<evidence type="ECO:0000313" key="2">
    <source>
        <dbReference type="EMBL" id="PKB19484.1"/>
    </source>
</evidence>
<gene>
    <name evidence="2" type="ORF">B0I00_1720</name>
</gene>
<dbReference type="OrthoDB" id="7410112at2"/>
<evidence type="ECO:0000256" key="1">
    <source>
        <dbReference type="SAM" id="Phobius"/>
    </source>
</evidence>